<evidence type="ECO:0000256" key="3">
    <source>
        <dbReference type="SAM" id="MobiDB-lite"/>
    </source>
</evidence>
<dbReference type="OrthoDB" id="5223508at2759"/>
<name>A0A5N6KNX7_9ROSI</name>
<feature type="region of interest" description="Disordered" evidence="3">
    <location>
        <begin position="130"/>
        <end position="168"/>
    </location>
</feature>
<evidence type="ECO:0000256" key="1">
    <source>
        <dbReference type="ARBA" id="ARBA00023125"/>
    </source>
</evidence>
<feature type="compositionally biased region" description="Basic and acidic residues" evidence="3">
    <location>
        <begin position="134"/>
        <end position="165"/>
    </location>
</feature>
<keyword evidence="2" id="KW-0539">Nucleus</keyword>
<dbReference type="InterPro" id="IPR036388">
    <property type="entry name" value="WH-like_DNA-bd_sf"/>
</dbReference>
<dbReference type="InterPro" id="IPR036390">
    <property type="entry name" value="WH_DNA-bd_sf"/>
</dbReference>
<keyword evidence="6" id="KW-1185">Reference proteome</keyword>
<protein>
    <recommendedName>
        <fullName evidence="4">Fork-head domain-containing protein</fullName>
    </recommendedName>
</protein>
<evidence type="ECO:0000259" key="4">
    <source>
        <dbReference type="PROSITE" id="PS50039"/>
    </source>
</evidence>
<dbReference type="Gene3D" id="1.10.10.10">
    <property type="entry name" value="Winged helix-like DNA-binding domain superfamily/Winged helix DNA-binding domain"/>
    <property type="match status" value="1"/>
</dbReference>
<dbReference type="PROSITE" id="PS50039">
    <property type="entry name" value="FORK_HEAD_3"/>
    <property type="match status" value="1"/>
</dbReference>
<comment type="caution">
    <text evidence="5">The sequence shown here is derived from an EMBL/GenBank/DDBJ whole genome shotgun (WGS) entry which is preliminary data.</text>
</comment>
<accession>A0A5N6KNX7</accession>
<evidence type="ECO:0000313" key="5">
    <source>
        <dbReference type="EMBL" id="KAB8336924.1"/>
    </source>
</evidence>
<dbReference type="Proteomes" id="UP000327013">
    <property type="component" value="Unassembled WGS sequence"/>
</dbReference>
<proteinExistence type="predicted"/>
<feature type="region of interest" description="Disordered" evidence="3">
    <location>
        <begin position="770"/>
        <end position="790"/>
    </location>
</feature>
<sequence>MASIRTVGRSSWRCPSCSGLARHHQSFSTSSTARALGPESPRYLDIPETAQTQKHRKQIVKGALPVPRDIFSRIKGGTKRVTDSYLDAATQDARQPVGSSTLAQAQHNEHQAKMAELRKRNLREGLTALKQRREKMQALSRERTARQEAERKKLLSREPREDERLTAPSITELLRDNKIDGRLPDPNREQRLADKATRLEAKNAAKARDRQDALHTLYMHAREFIVTEKQLDHAIDETFGTQEQPKTWAGQGLSIWADGPPPTISAMLARASGAKGARAGDTDFRARATKDRLGAQDRFTCSGPYFHVKAASPLVPCPFHFHSSSNLQRPHFPLTCFIPTNNYWVGKAVPTASLGLARLSKLGLVEHLLLGTVAREMHKPHASEQASKDPPSLDVVHRIIHGEDDGTKPSLSLIQLMVAAVASNPKGRCTISSVNHWICSHFRWYKELHQECKPRDSWPEYYDYTHVCACEYKLAQELSNQTDRQHLYGLLSPFKFHREDKTISLVPGAVEQTIYPEDIKDPEFFRYESLPTEIRLEILRHTFTFNLDKHGWRLTEKSWWSSRQRHFEAMVDGRRVSNIKPKHLLSPLLVNKQMYQESAPLFFKVSNFHFDNCHLMVAFLNGIGIKHRGWLTSVSLDYMMPGDTTGDRSAAHRAFRLLAESNKLMKIRIRMDETYINKKGMPQEAHSFPGFQILRKLRGLRSVVFEGTYAKAEAYIKSDLLKPCVERTGELVRSRAQIAEDKRKARERAILNWKKSVEKAKLQREVKELLEENDERESRNSPRYHAHDLSRTNRFNSLGQSIIDAMQSDDEDYSEWDADGCSDEDAWISALSDLDSLDEDA</sequence>
<dbReference type="Pfam" id="PF26163">
    <property type="entry name" value="mS26"/>
    <property type="match status" value="1"/>
</dbReference>
<dbReference type="SUPFAM" id="SSF46785">
    <property type="entry name" value="Winged helix' DNA-binding domain"/>
    <property type="match status" value="1"/>
</dbReference>
<dbReference type="PANTHER" id="PTHR42085">
    <property type="entry name" value="F-BOX DOMAIN-CONTAINING PROTEIN"/>
    <property type="match status" value="1"/>
</dbReference>
<comment type="subcellular location">
    <subcellularLocation>
        <location evidence="2">Nucleus</location>
    </subcellularLocation>
</comment>
<evidence type="ECO:0000313" key="6">
    <source>
        <dbReference type="Proteomes" id="UP000327013"/>
    </source>
</evidence>
<dbReference type="GO" id="GO:0005634">
    <property type="term" value="C:nucleus"/>
    <property type="evidence" value="ECO:0007669"/>
    <property type="project" value="UniProtKB-SubCell"/>
</dbReference>
<dbReference type="InterPro" id="IPR001766">
    <property type="entry name" value="Fork_head_dom"/>
</dbReference>
<dbReference type="GO" id="GO:0003700">
    <property type="term" value="F:DNA-binding transcription factor activity"/>
    <property type="evidence" value="ECO:0007669"/>
    <property type="project" value="InterPro"/>
</dbReference>
<dbReference type="CDD" id="cd23703">
    <property type="entry name" value="mS26_PET12"/>
    <property type="match status" value="1"/>
</dbReference>
<dbReference type="AlphaFoldDB" id="A0A5N6KNX7"/>
<reference evidence="5 6" key="1">
    <citation type="submission" date="2019-06" db="EMBL/GenBank/DDBJ databases">
        <title>A chromosomal-level reference genome of Carpinus fangiana (Coryloideae, Betulaceae).</title>
        <authorList>
            <person name="Yang X."/>
            <person name="Wang Z."/>
            <person name="Zhang L."/>
            <person name="Hao G."/>
            <person name="Liu J."/>
            <person name="Yang Y."/>
        </authorList>
    </citation>
    <scope>NUCLEOTIDE SEQUENCE [LARGE SCALE GENOMIC DNA]</scope>
    <source>
        <strain evidence="5">Cfa_2016G</strain>
        <tissue evidence="5">Leaf</tissue>
    </source>
</reference>
<evidence type="ECO:0000256" key="2">
    <source>
        <dbReference type="PROSITE-ProRule" id="PRU00089"/>
    </source>
</evidence>
<dbReference type="InterPro" id="IPR058940">
    <property type="entry name" value="mS26_fungi"/>
</dbReference>
<dbReference type="PANTHER" id="PTHR42085:SF1">
    <property type="entry name" value="F-BOX DOMAIN-CONTAINING PROTEIN"/>
    <property type="match status" value="1"/>
</dbReference>
<feature type="DNA-binding region" description="Fork-head" evidence="2">
    <location>
        <begin position="408"/>
        <end position="458"/>
    </location>
</feature>
<dbReference type="GO" id="GO:0043565">
    <property type="term" value="F:sequence-specific DNA binding"/>
    <property type="evidence" value="ECO:0007669"/>
    <property type="project" value="InterPro"/>
</dbReference>
<gene>
    <name evidence="5" type="ORF">FH972_021229</name>
</gene>
<keyword evidence="1 2" id="KW-0238">DNA-binding</keyword>
<organism evidence="5 6">
    <name type="scientific">Carpinus fangiana</name>
    <dbReference type="NCBI Taxonomy" id="176857"/>
    <lineage>
        <taxon>Eukaryota</taxon>
        <taxon>Viridiplantae</taxon>
        <taxon>Streptophyta</taxon>
        <taxon>Embryophyta</taxon>
        <taxon>Tracheophyta</taxon>
        <taxon>Spermatophyta</taxon>
        <taxon>Magnoliopsida</taxon>
        <taxon>eudicotyledons</taxon>
        <taxon>Gunneridae</taxon>
        <taxon>Pentapetalae</taxon>
        <taxon>rosids</taxon>
        <taxon>fabids</taxon>
        <taxon>Fagales</taxon>
        <taxon>Betulaceae</taxon>
        <taxon>Carpinus</taxon>
    </lineage>
</organism>
<feature type="domain" description="Fork-head" evidence="4">
    <location>
        <begin position="408"/>
        <end position="458"/>
    </location>
</feature>
<dbReference type="EMBL" id="VIBQ01000009">
    <property type="protein sequence ID" value="KAB8336924.1"/>
    <property type="molecule type" value="Genomic_DNA"/>
</dbReference>
<dbReference type="InterPro" id="IPR038883">
    <property type="entry name" value="AN11006-like"/>
</dbReference>